<gene>
    <name evidence="8" type="ORF">METZ01_LOCUS327888</name>
</gene>
<keyword evidence="1" id="KW-0963">Cytoplasm</keyword>
<evidence type="ECO:0000256" key="1">
    <source>
        <dbReference type="ARBA" id="ARBA00022490"/>
    </source>
</evidence>
<evidence type="ECO:0000256" key="7">
    <source>
        <dbReference type="ARBA" id="ARBA00022833"/>
    </source>
</evidence>
<evidence type="ECO:0000313" key="8">
    <source>
        <dbReference type="EMBL" id="SVC75034.1"/>
    </source>
</evidence>
<evidence type="ECO:0000256" key="6">
    <source>
        <dbReference type="ARBA" id="ARBA00022801"/>
    </source>
</evidence>
<name>A0A382PNV5_9ZZZZ</name>
<keyword evidence="7" id="KW-0862">Zinc</keyword>
<dbReference type="GO" id="GO:0030677">
    <property type="term" value="C:ribonuclease P complex"/>
    <property type="evidence" value="ECO:0007669"/>
    <property type="project" value="InterPro"/>
</dbReference>
<proteinExistence type="inferred from homology"/>
<dbReference type="InterPro" id="IPR007175">
    <property type="entry name" value="Rpr2/Snm1/Rpp21"/>
</dbReference>
<dbReference type="AlphaFoldDB" id="A0A382PNV5"/>
<dbReference type="GO" id="GO:0016787">
    <property type="term" value="F:hydrolase activity"/>
    <property type="evidence" value="ECO:0007669"/>
    <property type="project" value="UniProtKB-KW"/>
</dbReference>
<reference evidence="8" key="1">
    <citation type="submission" date="2018-05" db="EMBL/GenBank/DDBJ databases">
        <authorList>
            <person name="Lanie J.A."/>
            <person name="Ng W.-L."/>
            <person name="Kazmierczak K.M."/>
            <person name="Andrzejewski T.M."/>
            <person name="Davidsen T.M."/>
            <person name="Wayne K.J."/>
            <person name="Tettelin H."/>
            <person name="Glass J.I."/>
            <person name="Rusch D."/>
            <person name="Podicherti R."/>
            <person name="Tsui H.-C.T."/>
            <person name="Winkler M.E."/>
        </authorList>
    </citation>
    <scope>NUCLEOTIDE SEQUENCE</scope>
</reference>
<dbReference type="GO" id="GO:0001682">
    <property type="term" value="P:tRNA 5'-leader removal"/>
    <property type="evidence" value="ECO:0007669"/>
    <property type="project" value="InterPro"/>
</dbReference>
<evidence type="ECO:0000256" key="4">
    <source>
        <dbReference type="ARBA" id="ARBA00022723"/>
    </source>
</evidence>
<evidence type="ECO:0000256" key="2">
    <source>
        <dbReference type="ARBA" id="ARBA00022694"/>
    </source>
</evidence>
<evidence type="ECO:0000256" key="5">
    <source>
        <dbReference type="ARBA" id="ARBA00022759"/>
    </source>
</evidence>
<dbReference type="Pfam" id="PF04032">
    <property type="entry name" value="Rpr2"/>
    <property type="match status" value="1"/>
</dbReference>
<organism evidence="8">
    <name type="scientific">marine metagenome</name>
    <dbReference type="NCBI Taxonomy" id="408172"/>
    <lineage>
        <taxon>unclassified sequences</taxon>
        <taxon>metagenomes</taxon>
        <taxon>ecological metagenomes</taxon>
    </lineage>
</organism>
<dbReference type="HAMAP" id="MF_00757">
    <property type="entry name" value="RNase_P_4"/>
    <property type="match status" value="1"/>
</dbReference>
<keyword evidence="5" id="KW-0255">Endonuclease</keyword>
<keyword evidence="4" id="KW-0479">Metal-binding</keyword>
<dbReference type="GO" id="GO:0046872">
    <property type="term" value="F:metal ion binding"/>
    <property type="evidence" value="ECO:0007669"/>
    <property type="project" value="UniProtKB-KW"/>
</dbReference>
<evidence type="ECO:0000256" key="3">
    <source>
        <dbReference type="ARBA" id="ARBA00022722"/>
    </source>
</evidence>
<dbReference type="Gene3D" id="1.20.5.420">
    <property type="entry name" value="Immunoglobulin FC, subunit C"/>
    <property type="match status" value="1"/>
</dbReference>
<keyword evidence="3" id="KW-0540">Nuclease</keyword>
<sequence length="109" mass="12888">MSRKRGRRSKFQEELARERIERLFVLAEESSNDGEIEESKRFIELARLIGKRYNQRFKNLQRVKFCRKCNSFLNSKNSKNRISSKGWKIITCLSCGHIGRHGLQKGNKQ</sequence>
<accession>A0A382PNV5</accession>
<keyword evidence="6" id="KW-0378">Hydrolase</keyword>
<dbReference type="Gene3D" id="6.20.50.20">
    <property type="match status" value="1"/>
</dbReference>
<dbReference type="PIRSF" id="PIRSF004878">
    <property type="entry name" value="RNase_P_4"/>
    <property type="match status" value="1"/>
</dbReference>
<keyword evidence="2" id="KW-0819">tRNA processing</keyword>
<protein>
    <submittedName>
        <fullName evidence="8">Uncharacterized protein</fullName>
    </submittedName>
</protein>
<dbReference type="EMBL" id="UINC01108723">
    <property type="protein sequence ID" value="SVC75034.1"/>
    <property type="molecule type" value="Genomic_DNA"/>
</dbReference>
<dbReference type="GO" id="GO:0004519">
    <property type="term" value="F:endonuclease activity"/>
    <property type="evidence" value="ECO:0007669"/>
    <property type="project" value="UniProtKB-KW"/>
</dbReference>
<dbReference type="InterPro" id="IPR016432">
    <property type="entry name" value="RNP4"/>
</dbReference>